<keyword evidence="2" id="KW-1003">Cell membrane</keyword>
<gene>
    <name evidence="10" type="ORF">DFR58_104125</name>
</gene>
<keyword evidence="5 8" id="KW-0812">Transmembrane</keyword>
<evidence type="ECO:0000256" key="1">
    <source>
        <dbReference type="ARBA" id="ARBA00004651"/>
    </source>
</evidence>
<dbReference type="Pfam" id="PF13231">
    <property type="entry name" value="PMT_2"/>
    <property type="match status" value="1"/>
</dbReference>
<dbReference type="PANTHER" id="PTHR33908">
    <property type="entry name" value="MANNOSYLTRANSFERASE YKCB-RELATED"/>
    <property type="match status" value="1"/>
</dbReference>
<reference evidence="10 11" key="1">
    <citation type="submission" date="2018-07" db="EMBL/GenBank/DDBJ databases">
        <title>Genomic Encyclopedia of Type Strains, Phase IV (KMG-IV): sequencing the most valuable type-strain genomes for metagenomic binning, comparative biology and taxonomic classification.</title>
        <authorList>
            <person name="Goeker M."/>
        </authorList>
    </citation>
    <scope>NUCLEOTIDE SEQUENCE [LARGE SCALE GENOMIC DNA]</scope>
    <source>
        <strain evidence="10 11">DSM 27016</strain>
    </source>
</reference>
<dbReference type="EMBL" id="QPJT01000004">
    <property type="protein sequence ID" value="RCX18856.1"/>
    <property type="molecule type" value="Genomic_DNA"/>
</dbReference>
<dbReference type="AlphaFoldDB" id="A0A369BE47"/>
<dbReference type="PANTHER" id="PTHR33908:SF11">
    <property type="entry name" value="MEMBRANE PROTEIN"/>
    <property type="match status" value="1"/>
</dbReference>
<feature type="transmembrane region" description="Helical" evidence="8">
    <location>
        <begin position="176"/>
        <end position="196"/>
    </location>
</feature>
<feature type="transmembrane region" description="Helical" evidence="8">
    <location>
        <begin position="237"/>
        <end position="254"/>
    </location>
</feature>
<evidence type="ECO:0000259" key="9">
    <source>
        <dbReference type="Pfam" id="PF13231"/>
    </source>
</evidence>
<proteinExistence type="predicted"/>
<evidence type="ECO:0000256" key="6">
    <source>
        <dbReference type="ARBA" id="ARBA00022989"/>
    </source>
</evidence>
<comment type="subcellular location">
    <subcellularLocation>
        <location evidence="1">Cell membrane</location>
        <topology evidence="1">Multi-pass membrane protein</topology>
    </subcellularLocation>
</comment>
<evidence type="ECO:0000313" key="10">
    <source>
        <dbReference type="EMBL" id="RCX18856.1"/>
    </source>
</evidence>
<dbReference type="GO" id="GO:0009103">
    <property type="term" value="P:lipopolysaccharide biosynthetic process"/>
    <property type="evidence" value="ECO:0007669"/>
    <property type="project" value="UniProtKB-ARBA"/>
</dbReference>
<dbReference type="Proteomes" id="UP000253034">
    <property type="component" value="Unassembled WGS sequence"/>
</dbReference>
<feature type="transmembrane region" description="Helical" evidence="8">
    <location>
        <begin position="68"/>
        <end position="87"/>
    </location>
</feature>
<keyword evidence="4 10" id="KW-0808">Transferase</keyword>
<name>A0A369BE47_9FIRM</name>
<protein>
    <submittedName>
        <fullName evidence="10">Dolichyl-phosphate-mannose-protein mannosyltransferase</fullName>
    </submittedName>
</protein>
<feature type="transmembrane region" description="Helical" evidence="8">
    <location>
        <begin position="424"/>
        <end position="443"/>
    </location>
</feature>
<evidence type="ECO:0000256" key="3">
    <source>
        <dbReference type="ARBA" id="ARBA00022676"/>
    </source>
</evidence>
<keyword evidence="7 8" id="KW-0472">Membrane</keyword>
<feature type="transmembrane region" description="Helical" evidence="8">
    <location>
        <begin position="395"/>
        <end position="417"/>
    </location>
</feature>
<feature type="transmembrane region" description="Helical" evidence="8">
    <location>
        <begin position="203"/>
        <end position="231"/>
    </location>
</feature>
<evidence type="ECO:0000256" key="8">
    <source>
        <dbReference type="SAM" id="Phobius"/>
    </source>
</evidence>
<evidence type="ECO:0000256" key="5">
    <source>
        <dbReference type="ARBA" id="ARBA00022692"/>
    </source>
</evidence>
<keyword evidence="11" id="KW-1185">Reference proteome</keyword>
<evidence type="ECO:0000256" key="4">
    <source>
        <dbReference type="ARBA" id="ARBA00022679"/>
    </source>
</evidence>
<keyword evidence="6 8" id="KW-1133">Transmembrane helix</keyword>
<feature type="transmembrane region" description="Helical" evidence="8">
    <location>
        <begin position="145"/>
        <end position="164"/>
    </location>
</feature>
<dbReference type="InterPro" id="IPR038731">
    <property type="entry name" value="RgtA/B/C-like"/>
</dbReference>
<feature type="transmembrane region" description="Helical" evidence="8">
    <location>
        <begin position="9"/>
        <end position="30"/>
    </location>
</feature>
<comment type="caution">
    <text evidence="10">The sequence shown here is derived from an EMBL/GenBank/DDBJ whole genome shotgun (WGS) entry which is preliminary data.</text>
</comment>
<accession>A0A369BE47</accession>
<organism evidence="10 11">
    <name type="scientific">Anaerobacterium chartisolvens</name>
    <dbReference type="NCBI Taxonomy" id="1297424"/>
    <lineage>
        <taxon>Bacteria</taxon>
        <taxon>Bacillati</taxon>
        <taxon>Bacillota</taxon>
        <taxon>Clostridia</taxon>
        <taxon>Eubacteriales</taxon>
        <taxon>Oscillospiraceae</taxon>
        <taxon>Anaerobacterium</taxon>
    </lineage>
</organism>
<evidence type="ECO:0000256" key="7">
    <source>
        <dbReference type="ARBA" id="ARBA00023136"/>
    </source>
</evidence>
<dbReference type="GO" id="GO:0016763">
    <property type="term" value="F:pentosyltransferase activity"/>
    <property type="evidence" value="ECO:0007669"/>
    <property type="project" value="TreeGrafter"/>
</dbReference>
<evidence type="ECO:0000313" key="11">
    <source>
        <dbReference type="Proteomes" id="UP000253034"/>
    </source>
</evidence>
<keyword evidence="3 10" id="KW-0328">Glycosyltransferase</keyword>
<dbReference type="GO" id="GO:0005886">
    <property type="term" value="C:plasma membrane"/>
    <property type="evidence" value="ECO:0007669"/>
    <property type="project" value="UniProtKB-SubCell"/>
</dbReference>
<feature type="transmembrane region" description="Helical" evidence="8">
    <location>
        <begin position="266"/>
        <end position="287"/>
    </location>
</feature>
<sequence length="489" mass="56692">MILNLLRKIIYYTCFSILLLMALSTLYYIINDASVIGVTNIISTFCVLLFLGFISYIAIYLNSKKPKLFFVILAATSMLSIFIWNVYARTVQVSDYKVLLEGAYKIATGSFNEGFDKTSYFYIYNYQIGYAAYLALLMRFFGYNLFFIKFVELIYMTGAAILMYKIAKKLVGQRAASITSILYATFIFNILGSSVINNQHISAFLMLVGIYLILLDNTGWTLISGIIFGVMNVMRPVGIIIIIGVCIMFIYKIIREMTWRKYAARLAIFIFTFYATIWTFNAVFIQMNLTPSPISRSNIPYFKLVIGFGAKNGSIFENQTIDARKTNVYNDLHTLGFDYDKYNDECKRFLKQRIRNFKDTSLYLFKKMAFFLGEKDHQYTFALSQEMRSGSFIKILVNIGHLQYLFLILSAMAAVLFKIKRKSTELNIIYILLIGFIFVYLFIEAQTRYRYEAYIFICIFASEAVSYFIDNTKRLLLSKRNEISKSEKR</sequence>
<evidence type="ECO:0000256" key="2">
    <source>
        <dbReference type="ARBA" id="ARBA00022475"/>
    </source>
</evidence>
<feature type="domain" description="Glycosyltransferase RgtA/B/C/D-like" evidence="9">
    <location>
        <begin position="131"/>
        <end position="271"/>
    </location>
</feature>
<dbReference type="InterPro" id="IPR050297">
    <property type="entry name" value="LipidA_mod_glycosyltrf_83"/>
</dbReference>
<feature type="transmembrane region" description="Helical" evidence="8">
    <location>
        <begin position="36"/>
        <end position="61"/>
    </location>
</feature>
<feature type="transmembrane region" description="Helical" evidence="8">
    <location>
        <begin position="449"/>
        <end position="469"/>
    </location>
</feature>
<feature type="transmembrane region" description="Helical" evidence="8">
    <location>
        <begin position="120"/>
        <end position="138"/>
    </location>
</feature>